<keyword evidence="3" id="KW-1185">Reference proteome</keyword>
<dbReference type="Proteomes" id="UP000198833">
    <property type="component" value="Unassembled WGS sequence"/>
</dbReference>
<dbReference type="EMBL" id="FOEN01000010">
    <property type="protein sequence ID" value="SEQ42059.1"/>
    <property type="molecule type" value="Genomic_DNA"/>
</dbReference>
<reference evidence="2 3" key="1">
    <citation type="submission" date="2016-10" db="EMBL/GenBank/DDBJ databases">
        <authorList>
            <person name="de Groot N.N."/>
        </authorList>
    </citation>
    <scope>NUCLEOTIDE SEQUENCE [LARGE SCALE GENOMIC DNA]</scope>
    <source>
        <strain evidence="2 3">DSM 15695</strain>
    </source>
</reference>
<dbReference type="Gene3D" id="3.10.129.10">
    <property type="entry name" value="Hotdog Thioesterase"/>
    <property type="match status" value="1"/>
</dbReference>
<evidence type="ECO:0000313" key="3">
    <source>
        <dbReference type="Proteomes" id="UP000198833"/>
    </source>
</evidence>
<evidence type="ECO:0000313" key="2">
    <source>
        <dbReference type="EMBL" id="SEQ42059.1"/>
    </source>
</evidence>
<accession>A0A1H9FW84</accession>
<dbReference type="SUPFAM" id="SSF54637">
    <property type="entry name" value="Thioesterase/thiol ester dehydrase-isomerase"/>
    <property type="match status" value="1"/>
</dbReference>
<dbReference type="Pfam" id="PF01575">
    <property type="entry name" value="MaoC_dehydratas"/>
    <property type="match status" value="1"/>
</dbReference>
<gene>
    <name evidence="2" type="ORF">SAMN04488558_11044</name>
</gene>
<dbReference type="PANTHER" id="PTHR43437">
    <property type="entry name" value="HYDROXYACYL-THIOESTER DEHYDRATASE TYPE 2, MITOCHONDRIAL-RELATED"/>
    <property type="match status" value="1"/>
</dbReference>
<evidence type="ECO:0000259" key="1">
    <source>
        <dbReference type="Pfam" id="PF01575"/>
    </source>
</evidence>
<dbReference type="CDD" id="cd03449">
    <property type="entry name" value="R_hydratase"/>
    <property type="match status" value="1"/>
</dbReference>
<dbReference type="OrthoDB" id="9801625at2"/>
<dbReference type="InterPro" id="IPR002539">
    <property type="entry name" value="MaoC-like_dom"/>
</dbReference>
<dbReference type="PANTHER" id="PTHR43437:SF3">
    <property type="entry name" value="HYDROXYACYL-THIOESTER DEHYDRATASE TYPE 2, MITOCHONDRIAL"/>
    <property type="match status" value="1"/>
</dbReference>
<organism evidence="2 3">
    <name type="scientific">Ignavigranum ruoffiae</name>
    <dbReference type="NCBI Taxonomy" id="89093"/>
    <lineage>
        <taxon>Bacteria</taxon>
        <taxon>Bacillati</taxon>
        <taxon>Bacillota</taxon>
        <taxon>Bacilli</taxon>
        <taxon>Lactobacillales</taxon>
        <taxon>Aerococcaceae</taxon>
        <taxon>Ignavigranum</taxon>
    </lineage>
</organism>
<dbReference type="InterPro" id="IPR050965">
    <property type="entry name" value="UPF0336/Enoyl-CoA_hydratase"/>
</dbReference>
<dbReference type="GO" id="GO:0019171">
    <property type="term" value="F:(3R)-hydroxyacyl-[acyl-carrier-protein] dehydratase activity"/>
    <property type="evidence" value="ECO:0007669"/>
    <property type="project" value="TreeGrafter"/>
</dbReference>
<dbReference type="RefSeq" id="WP_092572506.1">
    <property type="nucleotide sequence ID" value="NZ_CALUDV010000009.1"/>
</dbReference>
<name>A0A1H9FW84_9LACT</name>
<dbReference type="STRING" id="89093.SAMN04488558_11044"/>
<dbReference type="InterPro" id="IPR029069">
    <property type="entry name" value="HotDog_dom_sf"/>
</dbReference>
<dbReference type="GO" id="GO:0006633">
    <property type="term" value="P:fatty acid biosynthetic process"/>
    <property type="evidence" value="ECO:0007669"/>
    <property type="project" value="TreeGrafter"/>
</dbReference>
<sequence>MATYEIGQSGSFTKTITEADVVLFAGVSGDLNPAHVNEVAASQGMFKKRIAHGMLGASLISAVLGMHFPGPGTIYLGQNLKFVKPVAINDTLTATVKVTSINDKGWLTLDTTVTNQDGDPVIKGEANVIPPK</sequence>
<dbReference type="AlphaFoldDB" id="A0A1H9FW84"/>
<proteinExistence type="predicted"/>
<protein>
    <submittedName>
        <fullName evidence="2">3-hydroxybutyryl-CoA dehydratase</fullName>
    </submittedName>
</protein>
<feature type="domain" description="MaoC-like" evidence="1">
    <location>
        <begin position="13"/>
        <end position="105"/>
    </location>
</feature>